<evidence type="ECO:0000259" key="11">
    <source>
        <dbReference type="Pfam" id="PF17407"/>
    </source>
</evidence>
<evidence type="ECO:0000313" key="13">
    <source>
        <dbReference type="Proteomes" id="UP001642360"/>
    </source>
</evidence>
<feature type="domain" description="Nrap protein" evidence="8">
    <location>
        <begin position="388"/>
        <end position="542"/>
    </location>
</feature>
<reference evidence="12 13" key="1">
    <citation type="submission" date="2024-02" db="EMBL/GenBank/DDBJ databases">
        <authorList>
            <person name="Vignale AGUSTIN F."/>
            <person name="Sosa J E."/>
            <person name="Modenutti C."/>
        </authorList>
    </citation>
    <scope>NUCLEOTIDE SEQUENCE [LARGE SCALE GENOMIC DNA]</scope>
</reference>
<dbReference type="Pfam" id="PF17405">
    <property type="entry name" value="Nrap_D4"/>
    <property type="match status" value="1"/>
</dbReference>
<dbReference type="InterPro" id="IPR035082">
    <property type="entry name" value="Nrap_D1"/>
</dbReference>
<dbReference type="PANTHER" id="PTHR17972:SF0">
    <property type="entry name" value="NUCLEOLAR PROTEIN 6"/>
    <property type="match status" value="1"/>
</dbReference>
<evidence type="ECO:0000313" key="12">
    <source>
        <dbReference type="EMBL" id="CAK9152397.1"/>
    </source>
</evidence>
<evidence type="ECO:0000256" key="1">
    <source>
        <dbReference type="ARBA" id="ARBA00004604"/>
    </source>
</evidence>
<comment type="subcellular location">
    <subcellularLocation>
        <location evidence="1 5">Nucleus</location>
        <location evidence="1 5">Nucleolus</location>
    </subcellularLocation>
</comment>
<accession>A0ABC8SD02</accession>
<dbReference type="InterPro" id="IPR035367">
    <property type="entry name" value="Nrap_D2"/>
</dbReference>
<dbReference type="AlphaFoldDB" id="A0ABC8SD02"/>
<dbReference type="Pfam" id="PF17404">
    <property type="entry name" value="Nrap_D3"/>
    <property type="match status" value="1"/>
</dbReference>
<dbReference type="Proteomes" id="UP001642360">
    <property type="component" value="Unassembled WGS sequence"/>
</dbReference>
<keyword evidence="13" id="KW-1185">Reference proteome</keyword>
<dbReference type="Pfam" id="PF17403">
    <property type="entry name" value="Nrap_D2"/>
    <property type="match status" value="1"/>
</dbReference>
<dbReference type="Pfam" id="PF17407">
    <property type="entry name" value="Nrap_D6"/>
    <property type="match status" value="1"/>
</dbReference>
<evidence type="ECO:0008006" key="14">
    <source>
        <dbReference type="Google" id="ProtNLM"/>
    </source>
</evidence>
<feature type="domain" description="Nrap protein" evidence="7">
    <location>
        <begin position="239"/>
        <end position="383"/>
    </location>
</feature>
<evidence type="ECO:0000256" key="4">
    <source>
        <dbReference type="ARBA" id="ARBA00023242"/>
    </source>
</evidence>
<feature type="domain" description="Nrap protein" evidence="9">
    <location>
        <begin position="567"/>
        <end position="737"/>
    </location>
</feature>
<evidence type="ECO:0000259" key="8">
    <source>
        <dbReference type="Pfam" id="PF17404"/>
    </source>
</evidence>
<feature type="domain" description="Nrap protein" evidence="11">
    <location>
        <begin position="907"/>
        <end position="1014"/>
    </location>
</feature>
<evidence type="ECO:0000256" key="5">
    <source>
        <dbReference type="RuleBase" id="RU364032"/>
    </source>
</evidence>
<dbReference type="InterPro" id="IPR035371">
    <property type="entry name" value="Nrap_D6"/>
</dbReference>
<dbReference type="Pfam" id="PF03813">
    <property type="entry name" value="Nrap"/>
    <property type="match status" value="1"/>
</dbReference>
<comment type="similarity">
    <text evidence="2 5">Belongs to the NRAP family.</text>
</comment>
<evidence type="ECO:0000259" key="7">
    <source>
        <dbReference type="Pfam" id="PF17403"/>
    </source>
</evidence>
<organism evidence="12 13">
    <name type="scientific">Ilex paraguariensis</name>
    <name type="common">yerba mate</name>
    <dbReference type="NCBI Taxonomy" id="185542"/>
    <lineage>
        <taxon>Eukaryota</taxon>
        <taxon>Viridiplantae</taxon>
        <taxon>Streptophyta</taxon>
        <taxon>Embryophyta</taxon>
        <taxon>Tracheophyta</taxon>
        <taxon>Spermatophyta</taxon>
        <taxon>Magnoliopsida</taxon>
        <taxon>eudicotyledons</taxon>
        <taxon>Gunneridae</taxon>
        <taxon>Pentapetalae</taxon>
        <taxon>asterids</taxon>
        <taxon>campanulids</taxon>
        <taxon>Aquifoliales</taxon>
        <taxon>Aquifoliaceae</taxon>
        <taxon>Ilex</taxon>
    </lineage>
</organism>
<dbReference type="PANTHER" id="PTHR17972">
    <property type="entry name" value="NUCLEOLAR RNA-ASSOCIATED PROTEIN"/>
    <property type="match status" value="1"/>
</dbReference>
<dbReference type="InterPro" id="IPR035368">
    <property type="entry name" value="Nrap_D3"/>
</dbReference>
<dbReference type="EMBL" id="CAUOFW020002269">
    <property type="protein sequence ID" value="CAK9152397.1"/>
    <property type="molecule type" value="Genomic_DNA"/>
</dbReference>
<evidence type="ECO:0000256" key="2">
    <source>
        <dbReference type="ARBA" id="ARBA00006674"/>
    </source>
</evidence>
<protein>
    <recommendedName>
        <fullName evidence="14">Nucleolar protein 6</fullName>
    </recommendedName>
</protein>
<dbReference type="Gene3D" id="1.10.1410.10">
    <property type="match status" value="1"/>
</dbReference>
<feature type="domain" description="Nrap protein" evidence="10">
    <location>
        <begin position="741"/>
        <end position="893"/>
    </location>
</feature>
<feature type="domain" description="Nrap protein" evidence="6">
    <location>
        <begin position="100"/>
        <end position="232"/>
    </location>
</feature>
<dbReference type="Pfam" id="PF17406">
    <property type="entry name" value="Nrap_D5"/>
    <property type="match status" value="1"/>
</dbReference>
<dbReference type="InterPro" id="IPR005554">
    <property type="entry name" value="NOL6/Upt22"/>
</dbReference>
<name>A0ABC8SD02_9AQUA</name>
<comment type="caution">
    <text evidence="12">The sequence shown here is derived from an EMBL/GenBank/DDBJ whole genome shotgun (WGS) entry which is preliminary data.</text>
</comment>
<dbReference type="GO" id="GO:0003723">
    <property type="term" value="F:RNA binding"/>
    <property type="evidence" value="ECO:0007669"/>
    <property type="project" value="UniProtKB-KW"/>
</dbReference>
<keyword evidence="4 5" id="KW-0539">Nucleus</keyword>
<evidence type="ECO:0000259" key="9">
    <source>
        <dbReference type="Pfam" id="PF17405"/>
    </source>
</evidence>
<gene>
    <name evidence="12" type="ORF">ILEXP_LOCUS20614</name>
</gene>
<sequence length="1052" mass="119855">MASEVETYTDPVNLKVRELLKEVHLDYSPETTKYVHDVVSSIKEAIDQIPENLQVLADVASGFVRDIGADKVEFQFKKPKSIEIGGSYSIQCIAKPDVNIDLLLRLPKECFHEKDYLNHRYHAKRCLYLCIIKKYLNLSSSVQNVRWSTFQNEARKPILVVYPAVKLFENPGLVVRIIPTATSLFSVAKLNLERNNVRAVNQGDVLQATPKYNSSILEDMFLEDNTEFIRRTFLEWKELREALILLKVWARQRSSIYAHDCLNGSLISIIMAYLATKSGGNRINNSMNAMQILRVTLDFIANSKLWDQGLLFQPQGGHNISKEQRGTYLWSFPIVISDPFAGFNLVFRMTKNGFQELRGEAALALICIDKCKDGGFDEIFLTKIDFPAKYDCCIRLNLKGNGEVSASGFCLDDECWRSYEQKVLSLMHRGLTKRAKFVRVIWRNTTLDCNFENGLAILDREPLFIGILVSSTEEAFKKAIMGPSPENKDEALEFRNFWGDIATLRQFRDGEIAEAVVWEHKEWERHLIIKEIIEHILSRHLSLSEENICTIVDQLDFSLLHGNGDPKNLLDAFDDLSKRLRLLNDIPLKISSVQPLDSAFRLTSVFTPTPHPLAYEKGVGLKLQKFTSTCIQPLEVMIQLEGSGNWPMDDVAIEKTKSAFLLRIGESLQSNWGMTCIATENDVDVFMSGYAFRLKILHEKGLSLLKRQIGGDQAKRVLCTDKQLFLCGQHSSMINGLHGRYSIYGPVVRLAKRWVSAHLFSASLTDEAIELLVAYLFLNPLPFYAPSSRISGFLRFLRLLSEYDWAFSPLVVDINGDLTPGDKKEINEKFMLSRKGYEENMQNVNPAMFLATAYDQTSEAWTRSSPTQAELRRLMAYARSSVSLLTKLILQDQPDSYRWECIFRTPLNNYDAAILLHRDKMPYPSHLLFPSELNQGRRVVCGNASKLFNPFMLPEDIKGSLDELKNKLMVNFDPVRCFVGDLEKKFPNRFKVWYDSLGGDAIGLTWEKAIKKRERGDTCEEEKDLLDALKAVGEVGKGFVRSIHLLKAPRLS</sequence>
<evidence type="ECO:0000259" key="6">
    <source>
        <dbReference type="Pfam" id="PF03813"/>
    </source>
</evidence>
<keyword evidence="3 5" id="KW-0694">RNA-binding</keyword>
<evidence type="ECO:0000256" key="3">
    <source>
        <dbReference type="ARBA" id="ARBA00022884"/>
    </source>
</evidence>
<evidence type="ECO:0000259" key="10">
    <source>
        <dbReference type="Pfam" id="PF17406"/>
    </source>
</evidence>
<dbReference type="GO" id="GO:0005730">
    <property type="term" value="C:nucleolus"/>
    <property type="evidence" value="ECO:0007669"/>
    <property type="project" value="UniProtKB-SubCell"/>
</dbReference>
<proteinExistence type="inferred from homology"/>
<dbReference type="InterPro" id="IPR035370">
    <property type="entry name" value="Nrap_D5"/>
</dbReference>
<dbReference type="InterPro" id="IPR035369">
    <property type="entry name" value="Nrap_D4"/>
</dbReference>